<proteinExistence type="predicted"/>
<reference evidence="2" key="1">
    <citation type="submission" date="2022-11" db="UniProtKB">
        <authorList>
            <consortium name="WormBaseParasite"/>
        </authorList>
    </citation>
    <scope>IDENTIFICATION</scope>
</reference>
<dbReference type="Proteomes" id="UP000887579">
    <property type="component" value="Unplaced"/>
</dbReference>
<accession>A0AC34GLZ8</accession>
<organism evidence="1 2">
    <name type="scientific">Panagrolaimus sp. ES5</name>
    <dbReference type="NCBI Taxonomy" id="591445"/>
    <lineage>
        <taxon>Eukaryota</taxon>
        <taxon>Metazoa</taxon>
        <taxon>Ecdysozoa</taxon>
        <taxon>Nematoda</taxon>
        <taxon>Chromadorea</taxon>
        <taxon>Rhabditida</taxon>
        <taxon>Tylenchina</taxon>
        <taxon>Panagrolaimomorpha</taxon>
        <taxon>Panagrolaimoidea</taxon>
        <taxon>Panagrolaimidae</taxon>
        <taxon>Panagrolaimus</taxon>
    </lineage>
</organism>
<evidence type="ECO:0000313" key="2">
    <source>
        <dbReference type="WBParaSite" id="ES5_v2.g30681.t1"/>
    </source>
</evidence>
<protein>
    <submittedName>
        <fullName evidence="2">START domain-containing protein</fullName>
    </submittedName>
</protein>
<dbReference type="WBParaSite" id="ES5_v2.g30681.t1">
    <property type="protein sequence ID" value="ES5_v2.g30681.t1"/>
    <property type="gene ID" value="ES5_v2.g30681"/>
</dbReference>
<name>A0AC34GLZ8_9BILA</name>
<evidence type="ECO:0000313" key="1">
    <source>
        <dbReference type="Proteomes" id="UP000887579"/>
    </source>
</evidence>
<sequence length="112" mass="13199">MIKIANEVFDEAFALYNEPGFEAYDGWKKETETDTSTVHTRQMPYGKLFALRATIPWNFEKVFHEQWHGLDTVATWNENIVFSSTLKKINENIDVVHYANKDVLMVKSRDYY</sequence>